<dbReference type="NCBIfam" id="TIGR04056">
    <property type="entry name" value="OMP_RagA_SusC"/>
    <property type="match status" value="1"/>
</dbReference>
<dbReference type="InterPro" id="IPR012910">
    <property type="entry name" value="Plug_dom"/>
</dbReference>
<keyword evidence="4 7" id="KW-0812">Transmembrane</keyword>
<dbReference type="InterPro" id="IPR036942">
    <property type="entry name" value="Beta-barrel_TonB_sf"/>
</dbReference>
<name>F8N720_9BACT</name>
<dbReference type="GO" id="GO:0009279">
    <property type="term" value="C:cell outer membrane"/>
    <property type="evidence" value="ECO:0007669"/>
    <property type="project" value="UniProtKB-SubCell"/>
</dbReference>
<dbReference type="PROSITE" id="PS52016">
    <property type="entry name" value="TONB_DEPENDENT_REC_3"/>
    <property type="match status" value="1"/>
</dbReference>
<dbReference type="NCBIfam" id="TIGR04057">
    <property type="entry name" value="SusC_RagA_signa"/>
    <property type="match status" value="1"/>
</dbReference>
<dbReference type="Gene3D" id="2.170.130.10">
    <property type="entry name" value="TonB-dependent receptor, plug domain"/>
    <property type="match status" value="1"/>
</dbReference>
<accession>F8N720</accession>
<proteinExistence type="inferred from homology"/>
<feature type="domain" description="Secretin/TonB short N-terminal" evidence="9">
    <location>
        <begin position="52"/>
        <end position="102"/>
    </location>
</feature>
<comment type="similarity">
    <text evidence="7">Belongs to the TonB-dependent receptor family.</text>
</comment>
<dbReference type="Proteomes" id="UP000002772">
    <property type="component" value="Unassembled WGS sequence"/>
</dbReference>
<evidence type="ECO:0000313" key="11">
    <source>
        <dbReference type="Proteomes" id="UP000002772"/>
    </source>
</evidence>
<dbReference type="Pfam" id="PF13715">
    <property type="entry name" value="CarbopepD_reg_2"/>
    <property type="match status" value="1"/>
</dbReference>
<dbReference type="SMART" id="SM00965">
    <property type="entry name" value="STN"/>
    <property type="match status" value="1"/>
</dbReference>
<evidence type="ECO:0000256" key="7">
    <source>
        <dbReference type="PROSITE-ProRule" id="PRU01360"/>
    </source>
</evidence>
<gene>
    <name evidence="10" type="ORF">Premu_0859</name>
</gene>
<keyword evidence="5 7" id="KW-0472">Membrane</keyword>
<keyword evidence="10" id="KW-0675">Receptor</keyword>
<dbReference type="Gene3D" id="2.40.170.20">
    <property type="entry name" value="TonB-dependent receptor, beta-barrel domain"/>
    <property type="match status" value="1"/>
</dbReference>
<sequence length="1166" mass="131155">MKRNRKKVLLLLCCLFIFVMQAAAQGKRVTLKNNAISLPTALYEMEKQNGYYKINYNYSDLKDIQVSADINDLDVPAAVNRLIAGKGLTAVVRGQIITLKKAQADKPLQNGEVCGELLDDNGEPLIGASVRIAGTSLGTITDQNGHFRLSDVPAGSVIEYSYLGMKTLRRKASAGSVKIILQHDDHTLNDVIVTGYQTLKREDATGAFQQITEKDLDNRYTGDVTSNLEGKIAGLVKYDNGVTNQIAIRGISTLSASTSPLIVVNGLPISGSLEDINPYDISSITVLKDAAAAAIYGARASNGVIVVVTKKATKEKLQADFNADLNISEKSDHSNFGYASAAEEIELMDDNFNYLFKNDEDAFNSLKSSFDRYKGCGYSPMMQLLMHHYKGTISDDDFTATKNKWSTHNYKKEWQDLMLRHQIIQQYNLALRTKGKHLNSSISVNFKSDNTGTTGLYDRTLTGNYDGLLNITSWMNMSFGLYVESERSKSRMDMFGLEGINSFNNYETMWAEDGTALARKGVVDLNEPNLSNSSYGLKSEAFVLQDEIHHNFRHTRSTLLRPYVKLDVHPIDGLDVSGQFQYEDRYTKREGLYDADSYTMRHLYNLYTYKGKHYLPGGGLLDLYTLDGGYYTFRTQATYNHIFTEKHAIEGVAGFEFRQTHSRSTSNEQVGYDDQTQTNSTYMTNLYDMYKLQHSDISDAYSPTGYRINDFSSSDYLHRFYSYYFTGNYIYDSRYSLSASYRVDKADLFGSDPKFRGRPLWSVGAGWNINNEKWMKDISWINMLKLRASCGLTGNINSNYTSYLTAKISTEYIYGGKKATLVTPPNDQLRWEKTASWNIGADFSLFNNGLRGSLDYYLKNSSDVLSTTDVDPTIGWDELTINNAKIRNQGVELQLTADILRARRREDWGVGADFSIAYNSNKVTAINHEITSGYEALKSSTYHLNKPVHSLYSLRYGGIALDEDGNQQCYFIKTDGTKIAAATYESSFEAVDAVYSGSLDPKVSASLTPTITWRGFSLSAMMVCYLGHYMRINASDWTIQMSSEYTEPVYSSMLNYWHSSDPTAYLASGRPAYNMRMYDDDPASFDINVVHADYMKMRTLVLGYTFPPELCKRIGVGGLRLRVQMNNVFTWARNSKNIDPEGVDPYSGQTLVRTPRSYTMSLSVNF</sequence>
<dbReference type="eggNOG" id="COG4206">
    <property type="taxonomic scope" value="Bacteria"/>
</dbReference>
<dbReference type="SUPFAM" id="SSF49464">
    <property type="entry name" value="Carboxypeptidase regulatory domain-like"/>
    <property type="match status" value="1"/>
</dbReference>
<keyword evidence="8" id="KW-0732">Signal</keyword>
<dbReference type="InterPro" id="IPR023996">
    <property type="entry name" value="TonB-dep_OMP_SusC/RagA"/>
</dbReference>
<feature type="signal peptide" evidence="8">
    <location>
        <begin position="1"/>
        <end position="24"/>
    </location>
</feature>
<keyword evidence="3 7" id="KW-1134">Transmembrane beta strand</keyword>
<evidence type="ECO:0000256" key="5">
    <source>
        <dbReference type="ARBA" id="ARBA00023136"/>
    </source>
</evidence>
<dbReference type="Pfam" id="PF07715">
    <property type="entry name" value="Plug"/>
    <property type="match status" value="1"/>
</dbReference>
<evidence type="ECO:0000256" key="4">
    <source>
        <dbReference type="ARBA" id="ARBA00022692"/>
    </source>
</evidence>
<evidence type="ECO:0000256" key="3">
    <source>
        <dbReference type="ARBA" id="ARBA00022452"/>
    </source>
</evidence>
<evidence type="ECO:0000256" key="6">
    <source>
        <dbReference type="ARBA" id="ARBA00023237"/>
    </source>
</evidence>
<dbReference type="HOGENOM" id="CLU_004317_0_1_10"/>
<dbReference type="Gene3D" id="2.60.40.1120">
    <property type="entry name" value="Carboxypeptidase-like, regulatory domain"/>
    <property type="match status" value="1"/>
</dbReference>
<dbReference type="STRING" id="688246.Premu_0859"/>
<dbReference type="InterPro" id="IPR023997">
    <property type="entry name" value="TonB-dep_OMP_SusC/RagA_CS"/>
</dbReference>
<evidence type="ECO:0000313" key="10">
    <source>
        <dbReference type="EMBL" id="EGN56318.1"/>
    </source>
</evidence>
<organism evidence="10 11">
    <name type="scientific">Hallella multisaccharivorax DSM 17128</name>
    <dbReference type="NCBI Taxonomy" id="688246"/>
    <lineage>
        <taxon>Bacteria</taxon>
        <taxon>Pseudomonadati</taxon>
        <taxon>Bacteroidota</taxon>
        <taxon>Bacteroidia</taxon>
        <taxon>Bacteroidales</taxon>
        <taxon>Prevotellaceae</taxon>
        <taxon>Hallella</taxon>
    </lineage>
</organism>
<dbReference type="InterPro" id="IPR008969">
    <property type="entry name" value="CarboxyPept-like_regulatory"/>
</dbReference>
<evidence type="ECO:0000256" key="2">
    <source>
        <dbReference type="ARBA" id="ARBA00022448"/>
    </source>
</evidence>
<dbReference type="SUPFAM" id="SSF56935">
    <property type="entry name" value="Porins"/>
    <property type="match status" value="1"/>
</dbReference>
<reference evidence="11" key="1">
    <citation type="journal article" date="2011" name="Stand. Genomic Sci.">
        <title>Non-contiguous finished genome sequence of the opportunistic oral pathogen Prevotella multisaccharivorax type strain (PPPA20).</title>
        <authorList>
            <person name="Pati A."/>
            <person name="Gronow S."/>
            <person name="Lu M."/>
            <person name="Lapidus A."/>
            <person name="Nolan M."/>
            <person name="Lucas S."/>
            <person name="Hammon N."/>
            <person name="Deshpande S."/>
            <person name="Cheng J.F."/>
            <person name="Tapia R."/>
            <person name="Han C."/>
            <person name="Goodwin L."/>
            <person name="Pitluck S."/>
            <person name="Liolios K."/>
            <person name="Pagani I."/>
            <person name="Mavromatis K."/>
            <person name="Mikhailova N."/>
            <person name="Huntemann M."/>
            <person name="Chen A."/>
            <person name="Palaniappan K."/>
            <person name="Land M."/>
            <person name="Hauser L."/>
            <person name="Detter J.C."/>
            <person name="Brambilla E.M."/>
            <person name="Rohde M."/>
            <person name="Goker M."/>
            <person name="Woyke T."/>
            <person name="Bristow J."/>
            <person name="Eisen J.A."/>
            <person name="Markowitz V."/>
            <person name="Hugenholtz P."/>
            <person name="Kyrpides N.C."/>
            <person name="Klenk H.P."/>
            <person name="Ivanova N."/>
        </authorList>
    </citation>
    <scope>NUCLEOTIDE SEQUENCE [LARGE SCALE GENOMIC DNA]</scope>
    <source>
        <strain evidence="11">DSM 17128</strain>
    </source>
</reference>
<evidence type="ECO:0000256" key="1">
    <source>
        <dbReference type="ARBA" id="ARBA00004571"/>
    </source>
</evidence>
<dbReference type="RefSeq" id="WP_007573372.1">
    <property type="nucleotide sequence ID" value="NZ_BPTS01000001.1"/>
</dbReference>
<evidence type="ECO:0000259" key="9">
    <source>
        <dbReference type="SMART" id="SM00965"/>
    </source>
</evidence>
<dbReference type="AlphaFoldDB" id="F8N720"/>
<protein>
    <submittedName>
        <fullName evidence="10">TonB-dependent receptor plug</fullName>
    </submittedName>
</protein>
<dbReference type="InterPro" id="IPR037066">
    <property type="entry name" value="Plug_dom_sf"/>
</dbReference>
<keyword evidence="6 7" id="KW-0998">Cell outer membrane</keyword>
<dbReference type="EMBL" id="GL945017">
    <property type="protein sequence ID" value="EGN56318.1"/>
    <property type="molecule type" value="Genomic_DNA"/>
</dbReference>
<dbReference type="OrthoDB" id="9768177at2"/>
<dbReference type="InterPro" id="IPR039426">
    <property type="entry name" value="TonB-dep_rcpt-like"/>
</dbReference>
<keyword evidence="11" id="KW-1185">Reference proteome</keyword>
<evidence type="ECO:0000256" key="8">
    <source>
        <dbReference type="SAM" id="SignalP"/>
    </source>
</evidence>
<comment type="subcellular location">
    <subcellularLocation>
        <location evidence="1 7">Cell outer membrane</location>
        <topology evidence="1 7">Multi-pass membrane protein</topology>
    </subcellularLocation>
</comment>
<dbReference type="InterPro" id="IPR011662">
    <property type="entry name" value="Secretin/TonB_short_N"/>
</dbReference>
<feature type="chain" id="PRO_5003380920" evidence="8">
    <location>
        <begin position="25"/>
        <end position="1166"/>
    </location>
</feature>
<keyword evidence="2 7" id="KW-0813">Transport</keyword>